<feature type="non-terminal residue" evidence="2">
    <location>
        <position position="195"/>
    </location>
</feature>
<gene>
    <name evidence="2" type="ORF">C1I95_25645</name>
</gene>
<dbReference type="EMBL" id="POTY01000206">
    <property type="protein sequence ID" value="PZG12499.1"/>
    <property type="molecule type" value="Genomic_DNA"/>
</dbReference>
<keyword evidence="1" id="KW-1133">Transmembrane helix</keyword>
<dbReference type="AlphaFoldDB" id="A0A2W2E749"/>
<evidence type="ECO:0000313" key="2">
    <source>
        <dbReference type="EMBL" id="PZG12499.1"/>
    </source>
</evidence>
<proteinExistence type="predicted"/>
<accession>A0A2W2E749</accession>
<evidence type="ECO:0000256" key="1">
    <source>
        <dbReference type="SAM" id="Phobius"/>
    </source>
</evidence>
<evidence type="ECO:0000313" key="3">
    <source>
        <dbReference type="Proteomes" id="UP000248924"/>
    </source>
</evidence>
<dbReference type="InterPro" id="IPR024414">
    <property type="entry name" value="Uncharacterised_PrgI"/>
</dbReference>
<organism evidence="2 3">
    <name type="scientific">Micromonospora craterilacus</name>
    <dbReference type="NCBI Taxonomy" id="1655439"/>
    <lineage>
        <taxon>Bacteria</taxon>
        <taxon>Bacillati</taxon>
        <taxon>Actinomycetota</taxon>
        <taxon>Actinomycetes</taxon>
        <taxon>Micromonosporales</taxon>
        <taxon>Micromonosporaceae</taxon>
        <taxon>Micromonospora</taxon>
    </lineage>
</organism>
<keyword evidence="3" id="KW-1185">Reference proteome</keyword>
<feature type="transmembrane region" description="Helical" evidence="1">
    <location>
        <begin position="12"/>
        <end position="34"/>
    </location>
</feature>
<feature type="transmembrane region" description="Helical" evidence="1">
    <location>
        <begin position="40"/>
        <end position="62"/>
    </location>
</feature>
<name>A0A2W2E749_9ACTN</name>
<reference evidence="2 3" key="1">
    <citation type="submission" date="2018-01" db="EMBL/GenBank/DDBJ databases">
        <title>Draft genome sequence of Jishengella sp. NA12.</title>
        <authorList>
            <person name="Sahin N."/>
            <person name="Ay H."/>
            <person name="Saygin H."/>
        </authorList>
    </citation>
    <scope>NUCLEOTIDE SEQUENCE [LARGE SCALE GENOMIC DNA]</scope>
    <source>
        <strain evidence="2 3">NA12</strain>
    </source>
</reference>
<keyword evidence="1" id="KW-0812">Transmembrane</keyword>
<protein>
    <recommendedName>
        <fullName evidence="4">PrgI family protein</fullName>
    </recommendedName>
</protein>
<sequence length="195" mass="20460">MPADVDAPDKVAYGLTWRQLAILAVAALLFYGAWTHLRAYVAPQVIVFAAIVLGGVVFAVVVGRRDGMPMDVWLLHAIRHARAPKALSTAEPGGTVPDWIQPPTARVPMPAPLKLPADAIADNGEITLAGERAAIVAATSINLSLRTAGEQAALIDGYGRWLNSLSTPTQVVVSAQPVDLASHARAVADAAHTQP</sequence>
<dbReference type="Proteomes" id="UP000248924">
    <property type="component" value="Unassembled WGS sequence"/>
</dbReference>
<evidence type="ECO:0008006" key="4">
    <source>
        <dbReference type="Google" id="ProtNLM"/>
    </source>
</evidence>
<dbReference type="Pfam" id="PF12666">
    <property type="entry name" value="PrgI"/>
    <property type="match status" value="1"/>
</dbReference>
<keyword evidence="1" id="KW-0472">Membrane</keyword>
<comment type="caution">
    <text evidence="2">The sequence shown here is derived from an EMBL/GenBank/DDBJ whole genome shotgun (WGS) entry which is preliminary data.</text>
</comment>